<evidence type="ECO:0000256" key="2">
    <source>
        <dbReference type="ARBA" id="ARBA00001947"/>
    </source>
</evidence>
<evidence type="ECO:0000259" key="16">
    <source>
        <dbReference type="PROSITE" id="PS51873"/>
    </source>
</evidence>
<evidence type="ECO:0000256" key="7">
    <source>
        <dbReference type="ARBA" id="ARBA00022679"/>
    </source>
</evidence>
<keyword evidence="12" id="KW-0862">Zinc</keyword>
<evidence type="ECO:0000256" key="10">
    <source>
        <dbReference type="ARBA" id="ARBA00022771"/>
    </source>
</evidence>
<comment type="pathway">
    <text evidence="4">Protein modification; protein ubiquitination.</text>
</comment>
<keyword evidence="7" id="KW-0808">Transferase</keyword>
<protein>
    <recommendedName>
        <fullName evidence="6">RBR-type E3 ubiquitin transferase</fullName>
        <ecNumber evidence="6">2.3.2.31</ecNumber>
    </recommendedName>
</protein>
<dbReference type="FunFam" id="3.30.420.10:FF:000076">
    <property type="entry name" value="RBR-type E3 ubiquitin transferase"/>
    <property type="match status" value="1"/>
</dbReference>
<evidence type="ECO:0000256" key="4">
    <source>
        <dbReference type="ARBA" id="ARBA00004906"/>
    </source>
</evidence>
<dbReference type="AlphaFoldDB" id="A0AAV5I8K6"/>
<evidence type="ECO:0000256" key="14">
    <source>
        <dbReference type="SAM" id="MobiDB-lite"/>
    </source>
</evidence>
<dbReference type="CDD" id="cd06222">
    <property type="entry name" value="RNase_H_like"/>
    <property type="match status" value="1"/>
</dbReference>
<evidence type="ECO:0000313" key="18">
    <source>
        <dbReference type="Proteomes" id="UP001054252"/>
    </source>
</evidence>
<dbReference type="PROSITE" id="PS50089">
    <property type="entry name" value="ZF_RING_2"/>
    <property type="match status" value="1"/>
</dbReference>
<dbReference type="Pfam" id="PF00097">
    <property type="entry name" value="zf-C3HC4"/>
    <property type="match status" value="1"/>
</dbReference>
<feature type="region of interest" description="Disordered" evidence="14">
    <location>
        <begin position="44"/>
        <end position="64"/>
    </location>
</feature>
<dbReference type="GO" id="GO:0008270">
    <property type="term" value="F:zinc ion binding"/>
    <property type="evidence" value="ECO:0007669"/>
    <property type="project" value="UniProtKB-KW"/>
</dbReference>
<dbReference type="SUPFAM" id="SSF53098">
    <property type="entry name" value="Ribonuclease H-like"/>
    <property type="match status" value="1"/>
</dbReference>
<dbReference type="GO" id="GO:0004523">
    <property type="term" value="F:RNA-DNA hybrid ribonuclease activity"/>
    <property type="evidence" value="ECO:0007669"/>
    <property type="project" value="InterPro"/>
</dbReference>
<organism evidence="17 18">
    <name type="scientific">Rubroshorea leprosula</name>
    <dbReference type="NCBI Taxonomy" id="152421"/>
    <lineage>
        <taxon>Eukaryota</taxon>
        <taxon>Viridiplantae</taxon>
        <taxon>Streptophyta</taxon>
        <taxon>Embryophyta</taxon>
        <taxon>Tracheophyta</taxon>
        <taxon>Spermatophyta</taxon>
        <taxon>Magnoliopsida</taxon>
        <taxon>eudicotyledons</taxon>
        <taxon>Gunneridae</taxon>
        <taxon>Pentapetalae</taxon>
        <taxon>rosids</taxon>
        <taxon>malvids</taxon>
        <taxon>Malvales</taxon>
        <taxon>Dipterocarpaceae</taxon>
        <taxon>Rubroshorea</taxon>
    </lineage>
</organism>
<dbReference type="InterPro" id="IPR002156">
    <property type="entry name" value="RNaseH_domain"/>
</dbReference>
<evidence type="ECO:0000256" key="1">
    <source>
        <dbReference type="ARBA" id="ARBA00001798"/>
    </source>
</evidence>
<dbReference type="EC" id="2.3.2.31" evidence="6"/>
<evidence type="ECO:0000259" key="15">
    <source>
        <dbReference type="PROSITE" id="PS50089"/>
    </source>
</evidence>
<keyword evidence="18" id="KW-1185">Reference proteome</keyword>
<feature type="domain" description="RING-type" evidence="15">
    <location>
        <begin position="303"/>
        <end position="347"/>
    </location>
</feature>
<evidence type="ECO:0000256" key="9">
    <source>
        <dbReference type="ARBA" id="ARBA00022737"/>
    </source>
</evidence>
<dbReference type="Gene3D" id="1.20.120.1750">
    <property type="match status" value="1"/>
</dbReference>
<keyword evidence="8" id="KW-0479">Metal-binding</keyword>
<accession>A0AAV5I8K6</accession>
<reference evidence="17 18" key="1">
    <citation type="journal article" date="2021" name="Commun. Biol.">
        <title>The genome of Shorea leprosula (Dipterocarpaceae) highlights the ecological relevance of drought in aseasonal tropical rainforests.</title>
        <authorList>
            <person name="Ng K.K.S."/>
            <person name="Kobayashi M.J."/>
            <person name="Fawcett J.A."/>
            <person name="Hatakeyama M."/>
            <person name="Paape T."/>
            <person name="Ng C.H."/>
            <person name="Ang C.C."/>
            <person name="Tnah L.H."/>
            <person name="Lee C.T."/>
            <person name="Nishiyama T."/>
            <person name="Sese J."/>
            <person name="O'Brien M.J."/>
            <person name="Copetti D."/>
            <person name="Mohd Noor M.I."/>
            <person name="Ong R.C."/>
            <person name="Putra M."/>
            <person name="Sireger I.Z."/>
            <person name="Indrioko S."/>
            <person name="Kosugi Y."/>
            <person name="Izuno A."/>
            <person name="Isagi Y."/>
            <person name="Lee S.L."/>
            <person name="Shimizu K.K."/>
        </authorList>
    </citation>
    <scope>NUCLEOTIDE SEQUENCE [LARGE SCALE GENOMIC DNA]</scope>
    <source>
        <strain evidence="17">214</strain>
    </source>
</reference>
<feature type="domain" description="RING-type" evidence="16">
    <location>
        <begin position="299"/>
        <end position="516"/>
    </location>
</feature>
<dbReference type="FunFam" id="1.20.120.1750:FF:000019">
    <property type="entry name" value="RBR-type E3 ubiquitin transferase"/>
    <property type="match status" value="1"/>
</dbReference>
<evidence type="ECO:0000256" key="11">
    <source>
        <dbReference type="ARBA" id="ARBA00022786"/>
    </source>
</evidence>
<dbReference type="SMART" id="SM00647">
    <property type="entry name" value="IBR"/>
    <property type="match status" value="2"/>
</dbReference>
<dbReference type="SUPFAM" id="SSF57850">
    <property type="entry name" value="RING/U-box"/>
    <property type="match status" value="2"/>
</dbReference>
<comment type="caution">
    <text evidence="17">The sequence shown here is derived from an EMBL/GenBank/DDBJ whole genome shotgun (WGS) entry which is preliminary data.</text>
</comment>
<evidence type="ECO:0000256" key="5">
    <source>
        <dbReference type="ARBA" id="ARBA00005884"/>
    </source>
</evidence>
<dbReference type="PANTHER" id="PTHR11685">
    <property type="entry name" value="RBR FAMILY RING FINGER AND IBR DOMAIN-CONTAINING"/>
    <property type="match status" value="1"/>
</dbReference>
<dbReference type="InterPro" id="IPR031127">
    <property type="entry name" value="E3_UB_ligase_RBR"/>
</dbReference>
<comment type="function">
    <text evidence="3">Might act as an E3 ubiquitin-protein ligase, or as part of E3 complex, which accepts ubiquitin from specific E2 ubiquitin-conjugating enzymes and then transfers it to substrates.</text>
</comment>
<dbReference type="EMBL" id="BPVZ01000007">
    <property type="protein sequence ID" value="GKU93625.1"/>
    <property type="molecule type" value="Genomic_DNA"/>
</dbReference>
<dbReference type="Proteomes" id="UP001054252">
    <property type="component" value="Unassembled WGS sequence"/>
</dbReference>
<comment type="catalytic activity">
    <reaction evidence="1">
        <text>[E2 ubiquitin-conjugating enzyme]-S-ubiquitinyl-L-cysteine + [acceptor protein]-L-lysine = [E2 ubiquitin-conjugating enzyme]-L-cysteine + [acceptor protein]-N(6)-ubiquitinyl-L-lysine.</text>
        <dbReference type="EC" id="2.3.2.31"/>
    </reaction>
</comment>
<proteinExistence type="inferred from homology"/>
<dbReference type="InterPro" id="IPR018957">
    <property type="entry name" value="Znf_C3HC4_RING-type"/>
</dbReference>
<dbReference type="InterPro" id="IPR012337">
    <property type="entry name" value="RNaseH-like_sf"/>
</dbReference>
<evidence type="ECO:0000313" key="17">
    <source>
        <dbReference type="EMBL" id="GKU93625.1"/>
    </source>
</evidence>
<dbReference type="GO" id="GO:0061630">
    <property type="term" value="F:ubiquitin protein ligase activity"/>
    <property type="evidence" value="ECO:0007669"/>
    <property type="project" value="UniProtKB-EC"/>
</dbReference>
<evidence type="ECO:0000256" key="6">
    <source>
        <dbReference type="ARBA" id="ARBA00012251"/>
    </source>
</evidence>
<dbReference type="InterPro" id="IPR001841">
    <property type="entry name" value="Znf_RING"/>
</dbReference>
<dbReference type="InterPro" id="IPR013083">
    <property type="entry name" value="Znf_RING/FYVE/PHD"/>
</dbReference>
<dbReference type="PROSITE" id="PS51873">
    <property type="entry name" value="TRIAD"/>
    <property type="match status" value="1"/>
</dbReference>
<dbReference type="CDD" id="cd22582">
    <property type="entry name" value="BRcat_RBR_unk"/>
    <property type="match status" value="1"/>
</dbReference>
<gene>
    <name evidence="17" type="ORF">SLEP1_g7202</name>
</gene>
<dbReference type="Gene3D" id="3.30.420.10">
    <property type="entry name" value="Ribonuclease H-like superfamily/Ribonuclease H"/>
    <property type="match status" value="1"/>
</dbReference>
<evidence type="ECO:0000256" key="12">
    <source>
        <dbReference type="ARBA" id="ARBA00022833"/>
    </source>
</evidence>
<dbReference type="FunFam" id="3.30.40.10:FF:000230">
    <property type="entry name" value="RBR-type E3 ubiquitin transferase"/>
    <property type="match status" value="1"/>
</dbReference>
<dbReference type="Pfam" id="PF13456">
    <property type="entry name" value="RVT_3"/>
    <property type="match status" value="1"/>
</dbReference>
<dbReference type="InterPro" id="IPR002867">
    <property type="entry name" value="IBR_dom"/>
</dbReference>
<dbReference type="Gene3D" id="3.30.40.10">
    <property type="entry name" value="Zinc/RING finger domain, C3HC4 (zinc finger)"/>
    <property type="match status" value="1"/>
</dbReference>
<dbReference type="InterPro" id="IPR017907">
    <property type="entry name" value="Znf_RING_CS"/>
</dbReference>
<dbReference type="InterPro" id="IPR044730">
    <property type="entry name" value="RNase_H-like_dom_plant"/>
</dbReference>
<keyword evidence="10 13" id="KW-0863">Zinc-finger</keyword>
<evidence type="ECO:0000256" key="8">
    <source>
        <dbReference type="ARBA" id="ARBA00022723"/>
    </source>
</evidence>
<dbReference type="GO" id="GO:0003676">
    <property type="term" value="F:nucleic acid binding"/>
    <property type="evidence" value="ECO:0007669"/>
    <property type="project" value="InterPro"/>
</dbReference>
<dbReference type="InterPro" id="IPR044066">
    <property type="entry name" value="TRIAD_supradom"/>
</dbReference>
<comment type="cofactor">
    <cofactor evidence="2">
        <name>Zn(2+)</name>
        <dbReference type="ChEBI" id="CHEBI:29105"/>
    </cofactor>
</comment>
<feature type="compositionally biased region" description="Polar residues" evidence="14">
    <location>
        <begin position="44"/>
        <end position="54"/>
    </location>
</feature>
<evidence type="ECO:0000256" key="3">
    <source>
        <dbReference type="ARBA" id="ARBA00003976"/>
    </source>
</evidence>
<name>A0AAV5I8K6_9ROSI</name>
<comment type="similarity">
    <text evidence="5">Belongs to the RBR family. Ariadne subfamily.</text>
</comment>
<dbReference type="Pfam" id="PF01485">
    <property type="entry name" value="IBR"/>
    <property type="match status" value="2"/>
</dbReference>
<dbReference type="PROSITE" id="PS00518">
    <property type="entry name" value="ZF_RING_1"/>
    <property type="match status" value="1"/>
</dbReference>
<dbReference type="CDD" id="cd22584">
    <property type="entry name" value="Rcat_RBR_unk"/>
    <property type="match status" value="1"/>
</dbReference>
<sequence length="530" mass="60735">MEGDELTFALEHQRRELLAAKAQESDLDVAFDLQMQEAITASLSLHHPSTSRNPIASPPPGDIKSVSEDDGFDYLTLLLGDISRFQVERRDHERCEEEMRQIRENLSLRIHDQKFAAYIMTIPEDEWKEHGDNYENPFNGDVGLMSENFKVYAKGLVSEERIRDMKVMVAGAGVAVCDSRDNVVLEANKPLESAELMSSEKAELEALVHGLNVALSLDLKRVTIYLDDYMVYQYVTGRVQPSQSATTLVNEVVLLQRKFTYCQPSLVSRNDFKFAFKLARDAIVSQISWRAETSNGKNLKETCVICFEDIDAAQMFTVDGCFHRYCFSCMRQHVEVKLLNGMLAKCPDEGCKSEVSIESCGKFLDPKLVEIMSQRMKEASIAVEEKVYCPFLKCSALMSRQEVLEYTKTVFVGTEQSGARKCKKCHRFFCINCRVPWHYNLTCYDYKRSNPPPKEDALLSSLAREKLWRQCKKCYHMVELKEGCYHITCRCQYEFCYTCGAEWKNKGPTCKCPIWDERNIIRNGGNGQQR</sequence>
<keyword evidence="11" id="KW-0833">Ubl conjugation pathway</keyword>
<evidence type="ECO:0000256" key="13">
    <source>
        <dbReference type="PROSITE-ProRule" id="PRU00175"/>
    </source>
</evidence>
<keyword evidence="9" id="KW-0677">Repeat</keyword>
<dbReference type="GO" id="GO:0016567">
    <property type="term" value="P:protein ubiquitination"/>
    <property type="evidence" value="ECO:0007669"/>
    <property type="project" value="InterPro"/>
</dbReference>
<dbReference type="InterPro" id="IPR036397">
    <property type="entry name" value="RNaseH_sf"/>
</dbReference>